<evidence type="ECO:0000256" key="8">
    <source>
        <dbReference type="ARBA" id="ARBA00022842"/>
    </source>
</evidence>
<evidence type="ECO:0000256" key="4">
    <source>
        <dbReference type="ARBA" id="ARBA00022692"/>
    </source>
</evidence>
<keyword evidence="11 13" id="KW-0472">Membrane</keyword>
<evidence type="ECO:0000256" key="14">
    <source>
        <dbReference type="SAM" id="MobiDB-lite"/>
    </source>
</evidence>
<dbReference type="SFLD" id="SFLDF00027">
    <property type="entry name" value="p-type_atpase"/>
    <property type="match status" value="1"/>
</dbReference>
<organism evidence="17 18">
    <name type="scientific">Malassezia restricta (strain ATCC 96810 / NBRC 103918 / CBS 7877)</name>
    <name type="common">Seborrheic dermatitis infection agent</name>
    <dbReference type="NCBI Taxonomy" id="425264"/>
    <lineage>
        <taxon>Eukaryota</taxon>
        <taxon>Fungi</taxon>
        <taxon>Dikarya</taxon>
        <taxon>Basidiomycota</taxon>
        <taxon>Ustilaginomycotina</taxon>
        <taxon>Malasseziomycetes</taxon>
        <taxon>Malasseziales</taxon>
        <taxon>Malasseziaceae</taxon>
        <taxon>Malassezia</taxon>
    </lineage>
</organism>
<keyword evidence="8 13" id="KW-0460">Magnesium</keyword>
<feature type="transmembrane region" description="Helical" evidence="13">
    <location>
        <begin position="1329"/>
        <end position="1348"/>
    </location>
</feature>
<feature type="domain" description="P-type ATPase A" evidence="15">
    <location>
        <begin position="619"/>
        <end position="748"/>
    </location>
</feature>
<dbReference type="SUPFAM" id="SSF81660">
    <property type="entry name" value="Metal cation-transporting ATPase, ATP-binding domain N"/>
    <property type="match status" value="1"/>
</dbReference>
<dbReference type="NCBIfam" id="TIGR01657">
    <property type="entry name" value="P-ATPase-V"/>
    <property type="match status" value="1"/>
</dbReference>
<dbReference type="InterPro" id="IPR001757">
    <property type="entry name" value="P_typ_ATPase"/>
</dbReference>
<protein>
    <recommendedName>
        <fullName evidence="13">Cation-transporting ATPase</fullName>
        <ecNumber evidence="13">7.2.2.-</ecNumber>
    </recommendedName>
</protein>
<dbReference type="PRINTS" id="PR00119">
    <property type="entry name" value="CATATPASE"/>
</dbReference>
<keyword evidence="3" id="KW-0597">Phosphoprotein</keyword>
<dbReference type="SUPFAM" id="SSF56784">
    <property type="entry name" value="HAD-like"/>
    <property type="match status" value="1"/>
</dbReference>
<proteinExistence type="inferred from homology"/>
<feature type="transmembrane region" description="Helical" evidence="13">
    <location>
        <begin position="556"/>
        <end position="575"/>
    </location>
</feature>
<keyword evidence="4 13" id="KW-0812">Transmembrane</keyword>
<dbReference type="GO" id="GO:0019829">
    <property type="term" value="F:ATPase-coupled monoatomic cation transmembrane transporter activity"/>
    <property type="evidence" value="ECO:0007669"/>
    <property type="project" value="UniProtKB-UniRule"/>
</dbReference>
<evidence type="ECO:0000313" key="18">
    <source>
        <dbReference type="Proteomes" id="UP000269793"/>
    </source>
</evidence>
<dbReference type="InterPro" id="IPR047821">
    <property type="entry name" value="P5B-type_ATPase"/>
</dbReference>
<dbReference type="Pfam" id="PF12409">
    <property type="entry name" value="P5-ATPase"/>
    <property type="match status" value="1"/>
</dbReference>
<feature type="compositionally biased region" description="Polar residues" evidence="14">
    <location>
        <begin position="162"/>
        <end position="177"/>
    </location>
</feature>
<evidence type="ECO:0000256" key="1">
    <source>
        <dbReference type="ARBA" id="ARBA00004141"/>
    </source>
</evidence>
<dbReference type="NCBIfam" id="TIGR01494">
    <property type="entry name" value="ATPase_P-type"/>
    <property type="match status" value="1"/>
</dbReference>
<keyword evidence="17" id="KW-0378">Hydrolase</keyword>
<dbReference type="SUPFAM" id="SSF81653">
    <property type="entry name" value="Calcium ATPase, transduction domain A"/>
    <property type="match status" value="1"/>
</dbReference>
<feature type="transmembrane region" description="Helical" evidence="13">
    <location>
        <begin position="766"/>
        <end position="790"/>
    </location>
</feature>
<keyword evidence="10 13" id="KW-1133">Transmembrane helix</keyword>
<dbReference type="PANTHER" id="PTHR45630:SF8">
    <property type="entry name" value="CATION-TRANSPORTING ATPASE"/>
    <property type="match status" value="1"/>
</dbReference>
<keyword evidence="6 13" id="KW-0547">Nucleotide-binding</keyword>
<dbReference type="Pfam" id="PF00122">
    <property type="entry name" value="E1-E2_ATPase"/>
    <property type="match status" value="1"/>
</dbReference>
<evidence type="ECO:0000256" key="9">
    <source>
        <dbReference type="ARBA" id="ARBA00022967"/>
    </source>
</evidence>
<dbReference type="SFLD" id="SFLDG00002">
    <property type="entry name" value="C1.7:_P-type_atpase_like"/>
    <property type="match status" value="1"/>
</dbReference>
<dbReference type="InterPro" id="IPR023214">
    <property type="entry name" value="HAD_sf"/>
</dbReference>
<dbReference type="GO" id="GO:0016887">
    <property type="term" value="F:ATP hydrolysis activity"/>
    <property type="evidence" value="ECO:0007669"/>
    <property type="project" value="InterPro"/>
</dbReference>
<name>A0A3G2S4W6_MALR7</name>
<gene>
    <name evidence="17" type="ORF">DNF11_2125</name>
</gene>
<dbReference type="Pfam" id="PF13246">
    <property type="entry name" value="Cation_ATPase"/>
    <property type="match status" value="1"/>
</dbReference>
<keyword evidence="5 13" id="KW-0479">Metal-binding</keyword>
<dbReference type="SUPFAM" id="SSF81665">
    <property type="entry name" value="Calcium ATPase, transmembrane domain M"/>
    <property type="match status" value="1"/>
</dbReference>
<dbReference type="SFLD" id="SFLDS00003">
    <property type="entry name" value="Haloacid_Dehalogenase"/>
    <property type="match status" value="1"/>
</dbReference>
<dbReference type="InterPro" id="IPR023298">
    <property type="entry name" value="ATPase_P-typ_TM_dom_sf"/>
</dbReference>
<dbReference type="FunFam" id="3.40.1110.10:FF:000057">
    <property type="entry name" value="Cation-transporting ATPase"/>
    <property type="match status" value="1"/>
</dbReference>
<accession>A0A3G2S4W6</accession>
<dbReference type="InterPro" id="IPR059000">
    <property type="entry name" value="ATPase_P-type_domA"/>
</dbReference>
<feature type="transmembrane region" description="Helical" evidence="13">
    <location>
        <begin position="1369"/>
        <end position="1388"/>
    </location>
</feature>
<dbReference type="GO" id="GO:0046872">
    <property type="term" value="F:metal ion binding"/>
    <property type="evidence" value="ECO:0007669"/>
    <property type="project" value="UniProtKB-UniRule"/>
</dbReference>
<comment type="subcellular location">
    <subcellularLocation>
        <location evidence="1 13">Membrane</location>
        <topology evidence="1 13">Multi-pass membrane protein</topology>
    </subcellularLocation>
</comment>
<feature type="region of interest" description="Disordered" evidence="14">
    <location>
        <begin position="1"/>
        <end position="45"/>
    </location>
</feature>
<evidence type="ECO:0000313" key="17">
    <source>
        <dbReference type="EMBL" id="AYO43075.1"/>
    </source>
</evidence>
<keyword evidence="18" id="KW-1185">Reference proteome</keyword>
<dbReference type="InterPro" id="IPR018303">
    <property type="entry name" value="ATPase_P-typ_P_site"/>
</dbReference>
<evidence type="ECO:0000256" key="11">
    <source>
        <dbReference type="ARBA" id="ARBA00023136"/>
    </source>
</evidence>
<feature type="domain" description="P5B-type ATPase N-terminal" evidence="16">
    <location>
        <begin position="367"/>
        <end position="502"/>
    </location>
</feature>
<dbReference type="InterPro" id="IPR006544">
    <property type="entry name" value="P-type_TPase_V"/>
</dbReference>
<dbReference type="PROSITE" id="PS00154">
    <property type="entry name" value="ATPASE_E1_E2"/>
    <property type="match status" value="1"/>
</dbReference>
<feature type="transmembrane region" description="Helical" evidence="13">
    <location>
        <begin position="581"/>
        <end position="601"/>
    </location>
</feature>
<dbReference type="GO" id="GO:0005524">
    <property type="term" value="F:ATP binding"/>
    <property type="evidence" value="ECO:0007669"/>
    <property type="project" value="UniProtKB-UniRule"/>
</dbReference>
<dbReference type="EMBL" id="CP033150">
    <property type="protein sequence ID" value="AYO43075.1"/>
    <property type="molecule type" value="Genomic_DNA"/>
</dbReference>
<dbReference type="GO" id="GO:0015662">
    <property type="term" value="F:P-type ion transporter activity"/>
    <property type="evidence" value="ECO:0007669"/>
    <property type="project" value="InterPro"/>
</dbReference>
<evidence type="ECO:0000256" key="12">
    <source>
        <dbReference type="ARBA" id="ARBA00049360"/>
    </source>
</evidence>
<dbReference type="InterPro" id="IPR023299">
    <property type="entry name" value="ATPase_P-typ_cyto_dom_N"/>
</dbReference>
<keyword evidence="9 13" id="KW-1278">Translocase</keyword>
<dbReference type="InterPro" id="IPR044492">
    <property type="entry name" value="P_typ_ATPase_HD_dom"/>
</dbReference>
<evidence type="ECO:0000256" key="6">
    <source>
        <dbReference type="ARBA" id="ARBA00022741"/>
    </source>
</evidence>
<dbReference type="InterPro" id="IPR008250">
    <property type="entry name" value="ATPase_P-typ_transduc_dom_A_sf"/>
</dbReference>
<evidence type="ECO:0000256" key="2">
    <source>
        <dbReference type="ARBA" id="ARBA00006000"/>
    </source>
</evidence>
<dbReference type="InterPro" id="IPR047819">
    <property type="entry name" value="P5A-ATPase_N"/>
</dbReference>
<dbReference type="STRING" id="425264.A0A3G2S4W6"/>
<evidence type="ECO:0000256" key="13">
    <source>
        <dbReference type="RuleBase" id="RU362082"/>
    </source>
</evidence>
<evidence type="ECO:0000256" key="7">
    <source>
        <dbReference type="ARBA" id="ARBA00022840"/>
    </source>
</evidence>
<evidence type="ECO:0000256" key="3">
    <source>
        <dbReference type="ARBA" id="ARBA00022553"/>
    </source>
</evidence>
<dbReference type="FunFam" id="3.40.50.1000:FF:000068">
    <property type="entry name" value="Cation-transporting ATPase"/>
    <property type="match status" value="1"/>
</dbReference>
<dbReference type="FunFam" id="1.20.1110.10:FF:000023">
    <property type="entry name" value="Cation-transporting ATPase"/>
    <property type="match status" value="1"/>
</dbReference>
<evidence type="ECO:0000256" key="10">
    <source>
        <dbReference type="ARBA" id="ARBA00022989"/>
    </source>
</evidence>
<feature type="transmembrane region" description="Helical" evidence="13">
    <location>
        <begin position="1304"/>
        <end position="1323"/>
    </location>
</feature>
<feature type="transmembrane region" description="Helical" evidence="13">
    <location>
        <begin position="383"/>
        <end position="404"/>
    </location>
</feature>
<comment type="catalytic activity">
    <reaction evidence="12 13">
        <text>ATP + H2O = ADP + phosphate + H(+)</text>
        <dbReference type="Rhea" id="RHEA:13065"/>
        <dbReference type="ChEBI" id="CHEBI:15377"/>
        <dbReference type="ChEBI" id="CHEBI:15378"/>
        <dbReference type="ChEBI" id="CHEBI:30616"/>
        <dbReference type="ChEBI" id="CHEBI:43474"/>
        <dbReference type="ChEBI" id="CHEBI:456216"/>
    </reaction>
</comment>
<dbReference type="CDD" id="cd07542">
    <property type="entry name" value="P-type_ATPase_cation"/>
    <property type="match status" value="1"/>
</dbReference>
<feature type="transmembrane region" description="Helical" evidence="13">
    <location>
        <begin position="1483"/>
        <end position="1501"/>
    </location>
</feature>
<dbReference type="Gene3D" id="3.40.1110.10">
    <property type="entry name" value="Calcium-transporting ATPase, cytoplasmic domain N"/>
    <property type="match status" value="1"/>
</dbReference>
<dbReference type="FunFam" id="2.70.150.10:FF:000057">
    <property type="entry name" value="Cation-transporting ATPase"/>
    <property type="match status" value="1"/>
</dbReference>
<dbReference type="Proteomes" id="UP000269793">
    <property type="component" value="Chromosome III"/>
</dbReference>
<keyword evidence="7 13" id="KW-0067">ATP-binding</keyword>
<dbReference type="Gene3D" id="3.40.50.1000">
    <property type="entry name" value="HAD superfamily/HAD-like"/>
    <property type="match status" value="1"/>
</dbReference>
<dbReference type="GO" id="GO:0006874">
    <property type="term" value="P:intracellular calcium ion homeostasis"/>
    <property type="evidence" value="ECO:0007669"/>
    <property type="project" value="TreeGrafter"/>
</dbReference>
<dbReference type="PANTHER" id="PTHR45630">
    <property type="entry name" value="CATION-TRANSPORTING ATPASE-RELATED"/>
    <property type="match status" value="1"/>
</dbReference>
<evidence type="ECO:0000256" key="5">
    <source>
        <dbReference type="ARBA" id="ARBA00022723"/>
    </source>
</evidence>
<feature type="transmembrane region" description="Helical" evidence="13">
    <location>
        <begin position="1447"/>
        <end position="1471"/>
    </location>
</feature>
<dbReference type="InterPro" id="IPR036412">
    <property type="entry name" value="HAD-like_sf"/>
</dbReference>
<feature type="compositionally biased region" description="Basic and acidic residues" evidence="14">
    <location>
        <begin position="29"/>
        <end position="40"/>
    </location>
</feature>
<feature type="region of interest" description="Disordered" evidence="14">
    <location>
        <begin position="259"/>
        <end position="280"/>
    </location>
</feature>
<comment type="similarity">
    <text evidence="2 13">Belongs to the cation transport ATPase (P-type) (TC 3.A.3) family. Type V subfamily.</text>
</comment>
<dbReference type="VEuPathDB" id="FungiDB:DNF11_2125"/>
<evidence type="ECO:0000259" key="15">
    <source>
        <dbReference type="Pfam" id="PF00122"/>
    </source>
</evidence>
<sequence length="1551" mass="173366">MTTRGTTSRPHDPELADEEYQAPFSNHIPEVRGQSEDSHHASSFVDAGSVRSTSLFGEQELQEAEQWASQSMKSRTDMIGRSVKKRRDSQVGSYEDPNTIFDGPSAEFVPSSVTSMHHNMARPSLHPHSRRRSQRFHSRISRSGRASSSIQSHSRESRDHSPSSVHTLDSHGNSSISYRKRAYPRRAYRVSEDGASSSVPGSSSLIGSLFATFRVDQAEAEADANADNGRWLDQESDMVDEEALDLDDYDDENEALISDASDRSSADSQPHGSPQNRFIPNVFGVPEPFVDYRAEGLEDGRQDVPFDDPTMPPKPVHLMDYPEAVNEARDGHVHTDAVGNTHAEGYTESPWLDKTCRTKQQIYLADEDTLIRISGYRTRRGHYIMYMAACIFSLGIIGLLSLWFPRWRLRYVYQEADFADAEFVVVENQWGDISKEAFMSVPFARPLKSVFPPTSRDPPCTYAEAQSMLHDDVPDESSCGHDGEEIVDLLMFEYRYTRFLLHPPTGRFRTIREWRDSKWTSTDLMRQGISTELERERRVFFGLNVIDIAEKSSLDLLISEVLHPFYIFQIVSILLWSLDDYYYYAFCIATISIGSIVSTLFETKKTIARMREMNRFVCSVRVLRDSQWRYLDSSDLMPGDVFDAAEQSLTTVPADCILLSGDAIVNESMLTGESVPISKQPLTEQQVPSIQSTRTDLANHLAKHFLFSGTKIIRTRPAIGSLDPEDISAKAMVVRTGFHTTKGSLVRGMLFPKPMGFKFYRDSFRFIGFLAAIAFVGLCFNTANFIQIGISWRTLAIRVLDLVTVVVPPALPATMSIGTAFAIARLRKLGVFCISPTRVNMGGKVNVVCFDKTGTLTEDGLDVLGTRTVDVHMGQFSELHQTSNELDTASSDPSGRLSLLYALATCHSLKIVHGEVIGDPLDVKMFEYTDWTIDEGEETDLRTLALGQDRSPSLVQTVVRPRDSPPFDANDTIGHANQNVLELGVIRTFEFVSALRRMSVIVKQLHSSSMEVFVKGAPEALIDICDRATLPQDFDDLLAYYTHHGFRVIACAGKSLPGLSWVEAQRLPREKAESGLSFLGLIVFENKLKPGSLPAVATLRNANIGCKMVTGDNPRTAVSVARECGILGQSSTVFLPSFAHGSPDEPNDVILSWCSTDDESMKLNPDTLKPINPDPMHIDLGEHNILEYELVITGDVFRWMIDYAPIEIVRRMLIKGTIFARMSPDEKHDLVDRLQELGYTVGMCGDGANDCGALKAADIGISLSEAEASVAAPFTSTRPDISCVIEVIKEGRASLVTSFSCFKYMALYSLIQFTSITILYNLASSLGDFQFLFIDLFIILPVAVAMARTWPYPTLHTKRPTANLLSKKVLLSMLAQVILCSGFQVFVFCLTRRQPWYRPPQVNPDELNVVNAENSALFLVSSFQYITVAAVFSVGPPFRQPIYTNPMLLTSLTVLTCMSMYFLFMRGGFFFELLGLVEFPPSFHWKLFAIVVANTAACFVFESHLMGPTLNVIKFVQRMLFHRGRKHDKTRKHGQKTYKAVLMSLNDPSEA</sequence>
<dbReference type="Gene3D" id="1.20.1110.10">
    <property type="entry name" value="Calcium-transporting ATPase, transmembrane domain"/>
    <property type="match status" value="1"/>
</dbReference>
<dbReference type="EC" id="7.2.2.-" evidence="13"/>
<evidence type="ECO:0000259" key="16">
    <source>
        <dbReference type="Pfam" id="PF12409"/>
    </source>
</evidence>
<dbReference type="GO" id="GO:0016020">
    <property type="term" value="C:membrane"/>
    <property type="evidence" value="ECO:0007669"/>
    <property type="project" value="UniProtKB-SubCell"/>
</dbReference>
<reference evidence="17 18" key="1">
    <citation type="submission" date="2018-10" db="EMBL/GenBank/DDBJ databases">
        <title>Complete genome sequence of Malassezia restricta CBS 7877.</title>
        <authorList>
            <person name="Morand S.C."/>
            <person name="Bertignac M."/>
            <person name="Iltis A."/>
            <person name="Kolder I."/>
            <person name="Pirovano W."/>
            <person name="Jourdain R."/>
            <person name="Clavaud C."/>
        </authorList>
    </citation>
    <scope>NUCLEOTIDE SEQUENCE [LARGE SCALE GENOMIC DNA]</scope>
    <source>
        <strain evidence="17 18">CBS 7877</strain>
    </source>
</reference>
<feature type="region of interest" description="Disordered" evidence="14">
    <location>
        <begin position="61"/>
        <end position="180"/>
    </location>
</feature>
<dbReference type="OrthoDB" id="48943at2759"/>
<feature type="compositionally biased region" description="Low complexity" evidence="14">
    <location>
        <begin position="143"/>
        <end position="152"/>
    </location>
</feature>
<dbReference type="Gene3D" id="2.70.150.10">
    <property type="entry name" value="Calcium-transporting ATPase, cytoplasmic transduction domain A"/>
    <property type="match status" value="1"/>
</dbReference>
<feature type="compositionally biased region" description="Basic residues" evidence="14">
    <location>
        <begin position="125"/>
        <end position="142"/>
    </location>
</feature>